<evidence type="ECO:0000313" key="3">
    <source>
        <dbReference type="Proteomes" id="UP000652761"/>
    </source>
</evidence>
<dbReference type="Proteomes" id="UP000652761">
    <property type="component" value="Unassembled WGS sequence"/>
</dbReference>
<dbReference type="OrthoDB" id="1939479at2759"/>
<protein>
    <recommendedName>
        <fullName evidence="4">Ubiquitin-like protease family profile domain-containing protein</fullName>
    </recommendedName>
</protein>
<keyword evidence="1" id="KW-0788">Thiol protease</keyword>
<name>A0A843VJ57_COLES</name>
<proteinExistence type="predicted"/>
<evidence type="ECO:0008006" key="4">
    <source>
        <dbReference type="Google" id="ProtNLM"/>
    </source>
</evidence>
<accession>A0A843VJ57</accession>
<dbReference type="SUPFAM" id="SSF54001">
    <property type="entry name" value="Cysteine proteinases"/>
    <property type="match status" value="1"/>
</dbReference>
<dbReference type="Gene3D" id="3.30.310.130">
    <property type="entry name" value="Ubiquitin-related"/>
    <property type="match status" value="1"/>
</dbReference>
<gene>
    <name evidence="2" type="ORF">Taro_027813</name>
</gene>
<dbReference type="PANTHER" id="PTHR46915:SF6">
    <property type="entry name" value="CYSTEINE PROTEINASES SUPERFAMILY PROTEIN"/>
    <property type="match status" value="1"/>
</dbReference>
<feature type="non-terminal residue" evidence="2">
    <location>
        <position position="1"/>
    </location>
</feature>
<evidence type="ECO:0000313" key="2">
    <source>
        <dbReference type="EMBL" id="MQL95146.1"/>
    </source>
</evidence>
<evidence type="ECO:0000256" key="1">
    <source>
        <dbReference type="ARBA" id="ARBA00022807"/>
    </source>
</evidence>
<keyword evidence="3" id="KW-1185">Reference proteome</keyword>
<dbReference type="PANTHER" id="PTHR46915">
    <property type="entry name" value="UBIQUITIN-LIKE PROTEASE 4-RELATED"/>
    <property type="match status" value="1"/>
</dbReference>
<sequence>MKTSKPSGPIASADILKAKKKDLSECYGVSKEDGQGQETGATMEHLKNAKKLAQLEHPSTVIDRISNNKRNYSYLWSILSAEHLKNYDCWDCLWFPYYKSNASQWKKMLTWVKDKEVFLKKYSFVPICMGHWSLVILCHEEEDNLPFIMLLDSLHSIDPTKLVRPIQRFHNKPMALSVDFLYYTTSTISYRMIHSHFPWMITHLS</sequence>
<dbReference type="GO" id="GO:0008234">
    <property type="term" value="F:cysteine-type peptidase activity"/>
    <property type="evidence" value="ECO:0007669"/>
    <property type="project" value="UniProtKB-KW"/>
</dbReference>
<keyword evidence="1" id="KW-0378">Hydrolase</keyword>
<dbReference type="EMBL" id="NMUH01001759">
    <property type="protein sequence ID" value="MQL95146.1"/>
    <property type="molecule type" value="Genomic_DNA"/>
</dbReference>
<keyword evidence="1" id="KW-0645">Protease</keyword>
<comment type="caution">
    <text evidence="2">The sequence shown here is derived from an EMBL/GenBank/DDBJ whole genome shotgun (WGS) entry which is preliminary data.</text>
</comment>
<organism evidence="2 3">
    <name type="scientific">Colocasia esculenta</name>
    <name type="common">Wild taro</name>
    <name type="synonym">Arum esculentum</name>
    <dbReference type="NCBI Taxonomy" id="4460"/>
    <lineage>
        <taxon>Eukaryota</taxon>
        <taxon>Viridiplantae</taxon>
        <taxon>Streptophyta</taxon>
        <taxon>Embryophyta</taxon>
        <taxon>Tracheophyta</taxon>
        <taxon>Spermatophyta</taxon>
        <taxon>Magnoliopsida</taxon>
        <taxon>Liliopsida</taxon>
        <taxon>Araceae</taxon>
        <taxon>Aroideae</taxon>
        <taxon>Colocasieae</taxon>
        <taxon>Colocasia</taxon>
    </lineage>
</organism>
<dbReference type="InterPro" id="IPR038765">
    <property type="entry name" value="Papain-like_cys_pep_sf"/>
</dbReference>
<dbReference type="AlphaFoldDB" id="A0A843VJ57"/>
<reference evidence="2" key="1">
    <citation type="submission" date="2017-07" db="EMBL/GenBank/DDBJ databases">
        <title>Taro Niue Genome Assembly and Annotation.</title>
        <authorList>
            <person name="Atibalentja N."/>
            <person name="Keating K."/>
            <person name="Fields C.J."/>
        </authorList>
    </citation>
    <scope>NUCLEOTIDE SEQUENCE</scope>
    <source>
        <strain evidence="2">Niue_2</strain>
        <tissue evidence="2">Leaf</tissue>
    </source>
</reference>